<dbReference type="GO" id="GO:1903509">
    <property type="term" value="P:liposaccharide metabolic process"/>
    <property type="evidence" value="ECO:0007669"/>
    <property type="project" value="UniProtKB-ARBA"/>
</dbReference>
<dbReference type="EMBL" id="FAUH01000001">
    <property type="protein sequence ID" value="CUU65003.1"/>
    <property type="molecule type" value="Genomic_DNA"/>
</dbReference>
<name>A0A0X8XUQ9_9CORY</name>
<keyword evidence="6" id="KW-1185">Reference proteome</keyword>
<dbReference type="Gene3D" id="3.40.50.2000">
    <property type="entry name" value="Glycogen Phosphorylase B"/>
    <property type="match status" value="2"/>
</dbReference>
<accession>A0A0X8XUQ9</accession>
<dbReference type="Proteomes" id="UP000182498">
    <property type="component" value="Unassembled WGS sequence"/>
</dbReference>
<dbReference type="SUPFAM" id="SSF53756">
    <property type="entry name" value="UDP-Glycosyltransferase/glycogen phosphorylase"/>
    <property type="match status" value="1"/>
</dbReference>
<dbReference type="InterPro" id="IPR050194">
    <property type="entry name" value="Glycosyltransferase_grp1"/>
</dbReference>
<sequence>MTGPGTLRVAVVAESFLPQVNGVVNSVLRILEHLRRSGHEAFVIAPGVARRDRREGREPVTHYEGFPVVRVPALYLPRIPSLPIGVPSPALATALRRFRPDVIHLASPFVLGAGGAVAAAALRIPTVAVYQTDVPGYVDQYDLGFIRPALRAGAWEVVRRIHNHAAVTLAPSWATAAMLTDHGVRRVRRWARGVDADLFHPDRRSNDLRRRWDPSGTRTLVGYVGRLASEKNVQRLRVLAVDPTIRLVIVGDGPERHALEDLLPDAVFTGELRGTGLAEAYASLDVFVHPGEFETFCQGIQEALASGVPTVGPAAGGPLDLVDPGVNGELLDVVSFEQDLPDAVARLSGPDHDRMADAARAGVLHRTWPALCGELVEVYRGVLGG</sequence>
<evidence type="ECO:0000313" key="6">
    <source>
        <dbReference type="Proteomes" id="UP000182498"/>
    </source>
</evidence>
<organism evidence="5 6">
    <name type="scientific">Corynebacterium variabile</name>
    <dbReference type="NCBI Taxonomy" id="1727"/>
    <lineage>
        <taxon>Bacteria</taxon>
        <taxon>Bacillati</taxon>
        <taxon>Actinomycetota</taxon>
        <taxon>Actinomycetes</taxon>
        <taxon>Mycobacteriales</taxon>
        <taxon>Corynebacteriaceae</taxon>
        <taxon>Corynebacterium</taxon>
    </lineage>
</organism>
<dbReference type="EC" id="2.4.1.-" evidence="5"/>
<evidence type="ECO:0000256" key="2">
    <source>
        <dbReference type="ARBA" id="ARBA00022679"/>
    </source>
</evidence>
<dbReference type="InterPro" id="IPR028098">
    <property type="entry name" value="Glyco_trans_4-like_N"/>
</dbReference>
<dbReference type="CDD" id="cd03814">
    <property type="entry name" value="GT4-like"/>
    <property type="match status" value="1"/>
</dbReference>
<feature type="domain" description="Glycosyl transferase family 1" evidence="3">
    <location>
        <begin position="208"/>
        <end position="347"/>
    </location>
</feature>
<keyword evidence="2 5" id="KW-0808">Transferase</keyword>
<feature type="domain" description="Glycosyltransferase subfamily 4-like N-terminal" evidence="4">
    <location>
        <begin position="20"/>
        <end position="197"/>
    </location>
</feature>
<dbReference type="PANTHER" id="PTHR45947:SF3">
    <property type="entry name" value="SULFOQUINOVOSYL TRANSFERASE SQD2"/>
    <property type="match status" value="1"/>
</dbReference>
<dbReference type="Pfam" id="PF00534">
    <property type="entry name" value="Glycos_transf_1"/>
    <property type="match status" value="1"/>
</dbReference>
<dbReference type="InterPro" id="IPR001296">
    <property type="entry name" value="Glyco_trans_1"/>
</dbReference>
<evidence type="ECO:0000259" key="3">
    <source>
        <dbReference type="Pfam" id="PF00534"/>
    </source>
</evidence>
<keyword evidence="1 5" id="KW-0328">Glycosyltransferase</keyword>
<dbReference type="GO" id="GO:1901137">
    <property type="term" value="P:carbohydrate derivative biosynthetic process"/>
    <property type="evidence" value="ECO:0007669"/>
    <property type="project" value="UniProtKB-ARBA"/>
</dbReference>
<dbReference type="PANTHER" id="PTHR45947">
    <property type="entry name" value="SULFOQUINOVOSYL TRANSFERASE SQD2"/>
    <property type="match status" value="1"/>
</dbReference>
<evidence type="ECO:0000259" key="4">
    <source>
        <dbReference type="Pfam" id="PF13439"/>
    </source>
</evidence>
<dbReference type="RefSeq" id="WP_176702170.1">
    <property type="nucleotide sequence ID" value="NZ_FAUH01000001.1"/>
</dbReference>
<protein>
    <submittedName>
        <fullName evidence="5">Glycosyltransferase</fullName>
        <ecNumber evidence="5">2.4.1.-</ecNumber>
    </submittedName>
</protein>
<reference evidence="6" key="1">
    <citation type="submission" date="2015-11" db="EMBL/GenBank/DDBJ databases">
        <authorList>
            <person name="Dugat-Bony E."/>
        </authorList>
    </citation>
    <scope>NUCLEOTIDE SEQUENCE [LARGE SCALE GENOMIC DNA]</scope>
    <source>
        <strain evidence="6">Mu292</strain>
    </source>
</reference>
<dbReference type="GO" id="GO:0016758">
    <property type="term" value="F:hexosyltransferase activity"/>
    <property type="evidence" value="ECO:0007669"/>
    <property type="project" value="TreeGrafter"/>
</dbReference>
<evidence type="ECO:0000256" key="1">
    <source>
        <dbReference type="ARBA" id="ARBA00022676"/>
    </source>
</evidence>
<gene>
    <name evidence="5" type="ORF">CVAR292_00312</name>
</gene>
<dbReference type="AlphaFoldDB" id="A0A0X8XUQ9"/>
<dbReference type="Pfam" id="PF13439">
    <property type="entry name" value="Glyco_transf_4"/>
    <property type="match status" value="1"/>
</dbReference>
<proteinExistence type="predicted"/>
<evidence type="ECO:0000313" key="5">
    <source>
        <dbReference type="EMBL" id="CUU65003.1"/>
    </source>
</evidence>